<dbReference type="InterPro" id="IPR036514">
    <property type="entry name" value="SGNH_hydro_sf"/>
</dbReference>
<gene>
    <name evidence="5" type="ORF">FA046_13855</name>
</gene>
<dbReference type="OrthoDB" id="9807041at2"/>
<keyword evidence="6" id="KW-1185">Reference proteome</keyword>
<feature type="domain" description="SGNH hydrolase-type esterase" evidence="4">
    <location>
        <begin position="32"/>
        <end position="209"/>
    </location>
</feature>
<reference evidence="5 6" key="1">
    <citation type="submission" date="2019-04" db="EMBL/GenBank/DDBJ databases">
        <title>Pedobacter sp. AR-3-17 sp. nov., isolated from Arctic soil.</title>
        <authorList>
            <person name="Dahal R.H."/>
            <person name="Kim D.-U."/>
        </authorList>
    </citation>
    <scope>NUCLEOTIDE SEQUENCE [LARGE SCALE GENOMIC DNA]</scope>
    <source>
        <strain evidence="5 6">AR-3-17</strain>
    </source>
</reference>
<evidence type="ECO:0000256" key="1">
    <source>
        <dbReference type="ARBA" id="ARBA00008668"/>
    </source>
</evidence>
<evidence type="ECO:0000313" key="5">
    <source>
        <dbReference type="EMBL" id="TKB96267.1"/>
    </source>
</evidence>
<dbReference type="AlphaFoldDB" id="A0A4U1BVN5"/>
<feature type="signal peptide" evidence="3">
    <location>
        <begin position="1"/>
        <end position="22"/>
    </location>
</feature>
<dbReference type="SUPFAM" id="SSF52266">
    <property type="entry name" value="SGNH hydrolase"/>
    <property type="match status" value="1"/>
</dbReference>
<dbReference type="PROSITE" id="PS51257">
    <property type="entry name" value="PROKAR_LIPOPROTEIN"/>
    <property type="match status" value="1"/>
</dbReference>
<feature type="chain" id="PRO_5020598851" evidence="3">
    <location>
        <begin position="23"/>
        <end position="260"/>
    </location>
</feature>
<dbReference type="InterPro" id="IPR013830">
    <property type="entry name" value="SGNH_hydro"/>
</dbReference>
<dbReference type="Gene3D" id="3.40.50.1110">
    <property type="entry name" value="SGNH hydrolase"/>
    <property type="match status" value="1"/>
</dbReference>
<keyword evidence="3" id="KW-0732">Signal</keyword>
<dbReference type="InterPro" id="IPR037459">
    <property type="entry name" value="RhgT-like"/>
</dbReference>
<evidence type="ECO:0000313" key="6">
    <source>
        <dbReference type="Proteomes" id="UP000308181"/>
    </source>
</evidence>
<keyword evidence="2" id="KW-0378">Hydrolase</keyword>
<dbReference type="RefSeq" id="WP_136827134.1">
    <property type="nucleotide sequence ID" value="NZ_SWBP01000005.1"/>
</dbReference>
<protein>
    <submittedName>
        <fullName evidence="5">Rhamnogalacturonan acetylesterase</fullName>
    </submittedName>
</protein>
<evidence type="ECO:0000259" key="4">
    <source>
        <dbReference type="Pfam" id="PF13472"/>
    </source>
</evidence>
<dbReference type="CDD" id="cd01821">
    <property type="entry name" value="Rhamnogalacturan_acetylesterase_like"/>
    <property type="match status" value="1"/>
</dbReference>
<dbReference type="Pfam" id="PF13472">
    <property type="entry name" value="Lipase_GDSL_2"/>
    <property type="match status" value="1"/>
</dbReference>
<evidence type="ECO:0000256" key="2">
    <source>
        <dbReference type="ARBA" id="ARBA00022801"/>
    </source>
</evidence>
<proteinExistence type="inferred from homology"/>
<sequence>MTKKYRLFTLLVLGLFVSCAAAKMAAKPTLFLIGDSTVKNGRDNGAGGLWGWGHYISDLFDTQKIDIKNHALGGTSTKTFRTLGLWDSVLVKMKPGDYVIMQFGHNDSSPLDDSARARGTIKGNGDESKEIYNPILKKKELVHSYGWYIRQFVKETKAKGGIPIVCSLIPRNAWSNGKVNRSEYVEWARAAAIQENAYYIDLNKLIADEYNKVGQAKVNELYFGPKDATHTILEGAKFNAQKVVDGIKEINDLKLAKYLK</sequence>
<dbReference type="Proteomes" id="UP000308181">
    <property type="component" value="Unassembled WGS sequence"/>
</dbReference>
<accession>A0A4U1BVN5</accession>
<dbReference type="GO" id="GO:0016788">
    <property type="term" value="F:hydrolase activity, acting on ester bonds"/>
    <property type="evidence" value="ECO:0007669"/>
    <property type="project" value="UniProtKB-ARBA"/>
</dbReference>
<name>A0A4U1BVN5_9SPHI</name>
<comment type="caution">
    <text evidence="5">The sequence shown here is derived from an EMBL/GenBank/DDBJ whole genome shotgun (WGS) entry which is preliminary data.</text>
</comment>
<dbReference type="PANTHER" id="PTHR43695:SF1">
    <property type="entry name" value="RHAMNOGALACTURONAN ACETYLESTERASE"/>
    <property type="match status" value="1"/>
</dbReference>
<organism evidence="5 6">
    <name type="scientific">Pedobacter cryophilus</name>
    <dbReference type="NCBI Taxonomy" id="2571271"/>
    <lineage>
        <taxon>Bacteria</taxon>
        <taxon>Pseudomonadati</taxon>
        <taxon>Bacteroidota</taxon>
        <taxon>Sphingobacteriia</taxon>
        <taxon>Sphingobacteriales</taxon>
        <taxon>Sphingobacteriaceae</taxon>
        <taxon>Pedobacter</taxon>
    </lineage>
</organism>
<dbReference type="EMBL" id="SWBP01000005">
    <property type="protein sequence ID" value="TKB96267.1"/>
    <property type="molecule type" value="Genomic_DNA"/>
</dbReference>
<comment type="similarity">
    <text evidence="1">Belongs to the 'GDSL' lipolytic enzyme family.</text>
</comment>
<dbReference type="PANTHER" id="PTHR43695">
    <property type="entry name" value="PUTATIVE (AFU_ORTHOLOGUE AFUA_2G17250)-RELATED"/>
    <property type="match status" value="1"/>
</dbReference>
<evidence type="ECO:0000256" key="3">
    <source>
        <dbReference type="SAM" id="SignalP"/>
    </source>
</evidence>